<sequence length="266" mass="30693">TTTWLTFDNKTIEVIHPPYEKIKINIQNNQIQVVPFKLKTETNNTQITTNETNKIIEQNNYTNKYLQTLESQLSRIKNTIQNVKQHYSKNETKTQKIIQLFTPYKIPSSQIKQLTINDINEKLRELIVPDTPTTIVPTTSTPRLQIEERGKFTQASYQSGAIYEWNIDGMNEYQIINKLQEMTMVSNAHKIKNNSDKTVTNLLIAGLNGQLKGWWDNVLTTAQQTEILETIQINELKEPILDSNNETIEDAVSTLIYNIAKYFVGD</sequence>
<evidence type="ECO:0000313" key="2">
    <source>
        <dbReference type="EMBL" id="GAV91558.1"/>
    </source>
</evidence>
<dbReference type="Proteomes" id="UP000187406">
    <property type="component" value="Unassembled WGS sequence"/>
</dbReference>
<evidence type="ECO:0000259" key="1">
    <source>
        <dbReference type="Pfam" id="PF24925"/>
    </source>
</evidence>
<dbReference type="EMBL" id="BDDD01007626">
    <property type="protein sequence ID" value="GAV91558.1"/>
    <property type="molecule type" value="Genomic_DNA"/>
</dbReference>
<feature type="domain" description="DUF7746" evidence="1">
    <location>
        <begin position="157"/>
        <end position="252"/>
    </location>
</feature>
<reference evidence="3" key="1">
    <citation type="submission" date="2016-04" db="EMBL/GenBank/DDBJ databases">
        <title>Cephalotus genome sequencing.</title>
        <authorList>
            <person name="Fukushima K."/>
            <person name="Hasebe M."/>
            <person name="Fang X."/>
        </authorList>
    </citation>
    <scope>NUCLEOTIDE SEQUENCE [LARGE SCALE GENOMIC DNA]</scope>
    <source>
        <strain evidence="3">cv. St1</strain>
    </source>
</reference>
<dbReference type="InterPro" id="IPR056648">
    <property type="entry name" value="DUF7746"/>
</dbReference>
<keyword evidence="3" id="KW-1185">Reference proteome</keyword>
<name>A0A1Q3DH41_CEPFO</name>
<protein>
    <recommendedName>
        <fullName evidence="1">DUF7746 domain-containing protein</fullName>
    </recommendedName>
</protein>
<dbReference type="InParanoid" id="A0A1Q3DH41"/>
<dbReference type="PANTHER" id="PTHR33054:SF9">
    <property type="entry name" value="CCHC-TYPE DOMAIN-CONTAINING PROTEIN"/>
    <property type="match status" value="1"/>
</dbReference>
<organism evidence="2 3">
    <name type="scientific">Cephalotus follicularis</name>
    <name type="common">Albany pitcher plant</name>
    <dbReference type="NCBI Taxonomy" id="3775"/>
    <lineage>
        <taxon>Eukaryota</taxon>
        <taxon>Viridiplantae</taxon>
        <taxon>Streptophyta</taxon>
        <taxon>Embryophyta</taxon>
        <taxon>Tracheophyta</taxon>
        <taxon>Spermatophyta</taxon>
        <taxon>Magnoliopsida</taxon>
        <taxon>eudicotyledons</taxon>
        <taxon>Gunneridae</taxon>
        <taxon>Pentapetalae</taxon>
        <taxon>rosids</taxon>
        <taxon>fabids</taxon>
        <taxon>Oxalidales</taxon>
        <taxon>Cephalotaceae</taxon>
        <taxon>Cephalotus</taxon>
    </lineage>
</organism>
<gene>
    <name evidence="2" type="ORF">CFOL_v3_34951</name>
</gene>
<proteinExistence type="predicted"/>
<dbReference type="OrthoDB" id="1735266at2759"/>
<dbReference type="Pfam" id="PF24925">
    <property type="entry name" value="DUF7746"/>
    <property type="match status" value="1"/>
</dbReference>
<feature type="non-terminal residue" evidence="2">
    <location>
        <position position="266"/>
    </location>
</feature>
<accession>A0A1Q3DH41</accession>
<evidence type="ECO:0000313" key="3">
    <source>
        <dbReference type="Proteomes" id="UP000187406"/>
    </source>
</evidence>
<feature type="non-terminal residue" evidence="2">
    <location>
        <position position="1"/>
    </location>
</feature>
<comment type="caution">
    <text evidence="2">The sequence shown here is derived from an EMBL/GenBank/DDBJ whole genome shotgun (WGS) entry which is preliminary data.</text>
</comment>
<dbReference type="PANTHER" id="PTHR33054">
    <property type="entry name" value="CCHC-TYPE DOMAIN-CONTAINING PROTEIN"/>
    <property type="match status" value="1"/>
</dbReference>
<dbReference type="AlphaFoldDB" id="A0A1Q3DH41"/>